<evidence type="ECO:0000313" key="2">
    <source>
        <dbReference type="EMBL" id="TWG17268.1"/>
    </source>
</evidence>
<feature type="transmembrane region" description="Helical" evidence="1">
    <location>
        <begin position="35"/>
        <end position="52"/>
    </location>
</feature>
<keyword evidence="3" id="KW-1185">Reference proteome</keyword>
<protein>
    <submittedName>
        <fullName evidence="2">Uncharacterized protein</fullName>
    </submittedName>
</protein>
<proteinExistence type="predicted"/>
<accession>A0A561W078</accession>
<dbReference type="AlphaFoldDB" id="A0A561W078"/>
<evidence type="ECO:0000256" key="1">
    <source>
        <dbReference type="SAM" id="Phobius"/>
    </source>
</evidence>
<keyword evidence="1" id="KW-0472">Membrane</keyword>
<gene>
    <name evidence="2" type="ORF">FHU34_112609</name>
</gene>
<comment type="caution">
    <text evidence="2">The sequence shown here is derived from an EMBL/GenBank/DDBJ whole genome shotgun (WGS) entry which is preliminary data.</text>
</comment>
<sequence>MIGRDVSAITAGGISAGDSLASHPLIEETNMSAQAFLYIVAVILIVLAALPLPTRGISLALLGAACALLAYAWPVITA</sequence>
<dbReference type="EMBL" id="VIWZ01000001">
    <property type="protein sequence ID" value="TWG17268.1"/>
    <property type="molecule type" value="Genomic_DNA"/>
</dbReference>
<feature type="transmembrane region" description="Helical" evidence="1">
    <location>
        <begin position="59"/>
        <end position="76"/>
    </location>
</feature>
<name>A0A561W078_9ACTN</name>
<organism evidence="2 3">
    <name type="scientific">Micromonospora taraxaci</name>
    <dbReference type="NCBI Taxonomy" id="1316803"/>
    <lineage>
        <taxon>Bacteria</taxon>
        <taxon>Bacillati</taxon>
        <taxon>Actinomycetota</taxon>
        <taxon>Actinomycetes</taxon>
        <taxon>Micromonosporales</taxon>
        <taxon>Micromonosporaceae</taxon>
        <taxon>Micromonospora</taxon>
    </lineage>
</organism>
<keyword evidence="1" id="KW-0812">Transmembrane</keyword>
<dbReference type="Proteomes" id="UP000317685">
    <property type="component" value="Unassembled WGS sequence"/>
</dbReference>
<evidence type="ECO:0000313" key="3">
    <source>
        <dbReference type="Proteomes" id="UP000317685"/>
    </source>
</evidence>
<reference evidence="2 3" key="1">
    <citation type="submission" date="2019-06" db="EMBL/GenBank/DDBJ databases">
        <title>Sequencing the genomes of 1000 actinobacteria strains.</title>
        <authorList>
            <person name="Klenk H.-P."/>
        </authorList>
    </citation>
    <scope>NUCLEOTIDE SEQUENCE [LARGE SCALE GENOMIC DNA]</scope>
    <source>
        <strain evidence="2 3">DSM 45885</strain>
    </source>
</reference>
<keyword evidence="1" id="KW-1133">Transmembrane helix</keyword>